<reference evidence="2" key="2">
    <citation type="journal article" date="2015" name="Fish Shellfish Immunol.">
        <title>Early steps in the European eel (Anguilla anguilla)-Vibrio vulnificus interaction in the gills: Role of the RtxA13 toxin.</title>
        <authorList>
            <person name="Callol A."/>
            <person name="Pajuelo D."/>
            <person name="Ebbesson L."/>
            <person name="Teles M."/>
            <person name="MacKenzie S."/>
            <person name="Amaro C."/>
        </authorList>
    </citation>
    <scope>NUCLEOTIDE SEQUENCE</scope>
</reference>
<evidence type="ECO:0000256" key="1">
    <source>
        <dbReference type="SAM" id="Phobius"/>
    </source>
</evidence>
<proteinExistence type="predicted"/>
<protein>
    <submittedName>
        <fullName evidence="2">Uncharacterized protein</fullName>
    </submittedName>
</protein>
<keyword evidence="1" id="KW-1133">Transmembrane helix</keyword>
<feature type="transmembrane region" description="Helical" evidence="1">
    <location>
        <begin position="22"/>
        <end position="42"/>
    </location>
</feature>
<sequence>MDCVSEGLCAQSRQRLHSNHRLFSFSCSPSASSSLLAVAFGFPL</sequence>
<evidence type="ECO:0000313" key="2">
    <source>
        <dbReference type="EMBL" id="JAH63115.1"/>
    </source>
</evidence>
<dbReference type="AlphaFoldDB" id="A0A0E9UD03"/>
<keyword evidence="1" id="KW-0812">Transmembrane</keyword>
<accession>A0A0E9UD03</accession>
<organism evidence="2">
    <name type="scientific">Anguilla anguilla</name>
    <name type="common">European freshwater eel</name>
    <name type="synonym">Muraena anguilla</name>
    <dbReference type="NCBI Taxonomy" id="7936"/>
    <lineage>
        <taxon>Eukaryota</taxon>
        <taxon>Metazoa</taxon>
        <taxon>Chordata</taxon>
        <taxon>Craniata</taxon>
        <taxon>Vertebrata</taxon>
        <taxon>Euteleostomi</taxon>
        <taxon>Actinopterygii</taxon>
        <taxon>Neopterygii</taxon>
        <taxon>Teleostei</taxon>
        <taxon>Anguilliformes</taxon>
        <taxon>Anguillidae</taxon>
        <taxon>Anguilla</taxon>
    </lineage>
</organism>
<dbReference type="EMBL" id="GBXM01045462">
    <property type="protein sequence ID" value="JAH63115.1"/>
    <property type="molecule type" value="Transcribed_RNA"/>
</dbReference>
<reference evidence="2" key="1">
    <citation type="submission" date="2014-11" db="EMBL/GenBank/DDBJ databases">
        <authorList>
            <person name="Amaro Gonzalez C."/>
        </authorList>
    </citation>
    <scope>NUCLEOTIDE SEQUENCE</scope>
</reference>
<name>A0A0E9UD03_ANGAN</name>
<keyword evidence="1" id="KW-0472">Membrane</keyword>